<comment type="caution">
    <text evidence="1">The sequence shown here is derived from an EMBL/GenBank/DDBJ whole genome shotgun (WGS) entry which is preliminary data.</text>
</comment>
<gene>
    <name evidence="1" type="ORF">GX355_02530</name>
</gene>
<evidence type="ECO:0000313" key="1">
    <source>
        <dbReference type="EMBL" id="NLJ17717.1"/>
    </source>
</evidence>
<dbReference type="AlphaFoldDB" id="A0A7X8C2C0"/>
<accession>A0A7X8C2C0</accession>
<dbReference type="RefSeq" id="WP_276646650.1">
    <property type="nucleotide sequence ID" value="NZ_JAAYSM010000081.1"/>
</dbReference>
<protein>
    <submittedName>
        <fullName evidence="1">Uncharacterized protein</fullName>
    </submittedName>
</protein>
<dbReference type="Pfam" id="PF16813">
    <property type="entry name" value="Cas_St_Csn2"/>
    <property type="match status" value="1"/>
</dbReference>
<evidence type="ECO:0000313" key="2">
    <source>
        <dbReference type="Proteomes" id="UP000541058"/>
    </source>
</evidence>
<organism evidence="1 2">
    <name type="scientific">Globicatella sulfidifaciens</name>
    <dbReference type="NCBI Taxonomy" id="136093"/>
    <lineage>
        <taxon>Bacteria</taxon>
        <taxon>Bacillati</taxon>
        <taxon>Bacillota</taxon>
        <taxon>Bacilli</taxon>
        <taxon>Lactobacillales</taxon>
        <taxon>Aerococcaceae</taxon>
        <taxon>Globicatella</taxon>
    </lineage>
</organism>
<dbReference type="InterPro" id="IPR031820">
    <property type="entry name" value="Cas_St_Csn2"/>
</dbReference>
<dbReference type="Proteomes" id="UP000541058">
    <property type="component" value="Unassembled WGS sequence"/>
</dbReference>
<sequence>MERVQIHSKIGNFDFMMNDCLVFTGCNHQTKETIYKLINRNFQSTTYSVIEEDTLGEEGIKLLINDKVITSRKLKYISIESINDLMNQFNIEKKNLLDQIMISILSDFDFSEIFEELGDLLLKVESKLNYKLREILPNIELEFDTFNSEILYRKFSKLIWTKNEHEQLDYFLDHEILIDNFCSLLETYIEQTGEHVCIQIKYPDVFLSEKNMELFMRRLIDINKKYKKIFLFIYHYQKCVDFGIENFTSIVLCTNIIQQLPEFEFYRNSIERYYPIELKIGDGELYSRTINILPYTGNKLDYKNLISSRDMVLLKLLNQLLDLDVYEETSSAGLTKYEQLYLLS</sequence>
<name>A0A7X8C2C0_9LACT</name>
<dbReference type="EMBL" id="JAAYSM010000081">
    <property type="protein sequence ID" value="NLJ17717.1"/>
    <property type="molecule type" value="Genomic_DNA"/>
</dbReference>
<proteinExistence type="predicted"/>
<reference evidence="1 2" key="1">
    <citation type="journal article" date="2020" name="Biotechnol. Biofuels">
        <title>New insights from the biogas microbiome by comprehensive genome-resolved metagenomics of nearly 1600 species originating from multiple anaerobic digesters.</title>
        <authorList>
            <person name="Campanaro S."/>
            <person name="Treu L."/>
            <person name="Rodriguez-R L.M."/>
            <person name="Kovalovszki A."/>
            <person name="Ziels R.M."/>
            <person name="Maus I."/>
            <person name="Zhu X."/>
            <person name="Kougias P.G."/>
            <person name="Basile A."/>
            <person name="Luo G."/>
            <person name="Schluter A."/>
            <person name="Konstantinidis K.T."/>
            <person name="Angelidaki I."/>
        </authorList>
    </citation>
    <scope>NUCLEOTIDE SEQUENCE [LARGE SCALE GENOMIC DNA]</scope>
    <source>
        <strain evidence="1">AS23ysBPME_34</strain>
    </source>
</reference>